<protein>
    <submittedName>
        <fullName evidence="1">Uncharacterized protein</fullName>
    </submittedName>
</protein>
<evidence type="ECO:0000313" key="2">
    <source>
        <dbReference type="Proteomes" id="UP001498398"/>
    </source>
</evidence>
<comment type="caution">
    <text evidence="1">The sequence shown here is derived from an EMBL/GenBank/DDBJ whole genome shotgun (WGS) entry which is preliminary data.</text>
</comment>
<dbReference type="Proteomes" id="UP001498398">
    <property type="component" value="Unassembled WGS sequence"/>
</dbReference>
<proteinExistence type="predicted"/>
<dbReference type="PANTHER" id="PTHR46177:SF1">
    <property type="entry name" value="INTEGRASE CATALYTIC DOMAIN-CONTAINING PROTEIN"/>
    <property type="match status" value="1"/>
</dbReference>
<sequence length="419" mass="47592">MPNTTGKNGHQNGICPPDEKLRVLLHDYALRDLSLDQRLEYLAAEGYSIRHTTLKALNKKFGVPTVKKPPPLPVAITIVSSVVMRDLAARNGPTTIQGTIRRTNQILIPRDTVRTIMRHNFPHGAEIRFPGKKIVRPRGHIQIGDGVHQEVHCDGHEKYNKKGLRMGNVGMDIYGMRCHSSGRILYDIVVPNARCSSTIGHVYLDFVEKYGEICEKLTVNGGSETGEMYACHKALRDKYMPNLDPDLSPAFVAIPSTANVMIEGSWNHWLRFCGTTVRMSIEEGKTNGYFLPHDEIHVNLFLWLWPKILQLALNEFVDWWNNHKTRYQKRSNLPSGTTPNFIYDFPQNFGLKHCGVKISREDIDALRLTIPRSREECFQWVSTEFDMAASAAYVQCGSPQLDHTVGWKIFIDMVKILKA</sequence>
<keyword evidence="2" id="KW-1185">Reference proteome</keyword>
<name>A0ABR1J587_9AGAR</name>
<organism evidence="1 2">
    <name type="scientific">Marasmiellus scandens</name>
    <dbReference type="NCBI Taxonomy" id="2682957"/>
    <lineage>
        <taxon>Eukaryota</taxon>
        <taxon>Fungi</taxon>
        <taxon>Dikarya</taxon>
        <taxon>Basidiomycota</taxon>
        <taxon>Agaricomycotina</taxon>
        <taxon>Agaricomycetes</taxon>
        <taxon>Agaricomycetidae</taxon>
        <taxon>Agaricales</taxon>
        <taxon>Marasmiineae</taxon>
        <taxon>Omphalotaceae</taxon>
        <taxon>Marasmiellus</taxon>
    </lineage>
</organism>
<dbReference type="EMBL" id="JBANRG010000043">
    <property type="protein sequence ID" value="KAK7446708.1"/>
    <property type="molecule type" value="Genomic_DNA"/>
</dbReference>
<gene>
    <name evidence="1" type="ORF">VKT23_014403</name>
</gene>
<evidence type="ECO:0000313" key="1">
    <source>
        <dbReference type="EMBL" id="KAK7446708.1"/>
    </source>
</evidence>
<accession>A0ABR1J587</accession>
<dbReference type="PANTHER" id="PTHR46177">
    <property type="entry name" value="INTEGRASE CATALYTIC DOMAIN-CONTAINING PROTEIN"/>
    <property type="match status" value="1"/>
</dbReference>
<reference evidence="1 2" key="1">
    <citation type="submission" date="2024-01" db="EMBL/GenBank/DDBJ databases">
        <title>A draft genome for the cacao thread blight pathogen Marasmiellus scandens.</title>
        <authorList>
            <person name="Baruah I.K."/>
            <person name="Leung J."/>
            <person name="Bukari Y."/>
            <person name="Amoako-Attah I."/>
            <person name="Meinhardt L.W."/>
            <person name="Bailey B.A."/>
            <person name="Cohen S.P."/>
        </authorList>
    </citation>
    <scope>NUCLEOTIDE SEQUENCE [LARGE SCALE GENOMIC DNA]</scope>
    <source>
        <strain evidence="1 2">GH-19</strain>
    </source>
</reference>